<keyword evidence="2" id="KW-1185">Reference proteome</keyword>
<dbReference type="EMBL" id="POUA01000333">
    <property type="protein sequence ID" value="PZG31085.1"/>
    <property type="molecule type" value="Genomic_DNA"/>
</dbReference>
<comment type="caution">
    <text evidence="1">The sequence shown here is derived from an EMBL/GenBank/DDBJ whole genome shotgun (WGS) entry which is preliminary data.</text>
</comment>
<evidence type="ECO:0008006" key="3">
    <source>
        <dbReference type="Google" id="ProtNLM"/>
    </source>
</evidence>
<dbReference type="InterPro" id="IPR036890">
    <property type="entry name" value="HATPase_C_sf"/>
</dbReference>
<reference evidence="1 2" key="1">
    <citation type="submission" date="2018-01" db="EMBL/GenBank/DDBJ databases">
        <title>Draft genome sequence of Sphaerisporangium sp. 7K107.</title>
        <authorList>
            <person name="Sahin N."/>
            <person name="Saygin H."/>
            <person name="Ay H."/>
        </authorList>
    </citation>
    <scope>NUCLEOTIDE SEQUENCE [LARGE SCALE GENOMIC DNA]</scope>
    <source>
        <strain evidence="1 2">7K107</strain>
    </source>
</reference>
<evidence type="ECO:0000313" key="2">
    <source>
        <dbReference type="Proteomes" id="UP000248544"/>
    </source>
</evidence>
<organism evidence="1 2">
    <name type="scientific">Spongiactinospora gelatinilytica</name>
    <dbReference type="NCBI Taxonomy" id="2666298"/>
    <lineage>
        <taxon>Bacteria</taxon>
        <taxon>Bacillati</taxon>
        <taxon>Actinomycetota</taxon>
        <taxon>Actinomycetes</taxon>
        <taxon>Streptosporangiales</taxon>
        <taxon>Streptosporangiaceae</taxon>
        <taxon>Spongiactinospora</taxon>
    </lineage>
</organism>
<proteinExistence type="predicted"/>
<dbReference type="Gene3D" id="3.30.565.10">
    <property type="entry name" value="Histidine kinase-like ATPase, C-terminal domain"/>
    <property type="match status" value="1"/>
</dbReference>
<accession>A0A2W2FRF8</accession>
<protein>
    <recommendedName>
        <fullName evidence="3">Histidine kinase/HSP90-like ATPase domain-containing protein</fullName>
    </recommendedName>
</protein>
<gene>
    <name evidence="1" type="ORF">C1I98_30430</name>
</gene>
<name>A0A2W2FRF8_9ACTN</name>
<sequence>MRQIPHGCAVERGLWEGVTYGTMTSQLTGHDSETLSWSRTLLPIAPSVPEARERVRQALGEWDLDHLKWRTDLLVTELVANAIKHAHTGGAHVTVLVMSGGTRSGSRFAIGTWTTSLYGGGPVPVTRTGTDC</sequence>
<evidence type="ECO:0000313" key="1">
    <source>
        <dbReference type="EMBL" id="PZG31085.1"/>
    </source>
</evidence>
<dbReference type="Proteomes" id="UP000248544">
    <property type="component" value="Unassembled WGS sequence"/>
</dbReference>
<dbReference type="AlphaFoldDB" id="A0A2W2FRF8"/>